<dbReference type="PANTHER" id="PTHR22847:SF637">
    <property type="entry name" value="WD REPEAT DOMAIN 5B"/>
    <property type="match status" value="1"/>
</dbReference>
<dbReference type="GeneID" id="17259037"/>
<evidence type="ECO:0000256" key="2">
    <source>
        <dbReference type="ARBA" id="ARBA00022737"/>
    </source>
</evidence>
<dbReference type="AlphaFoldDB" id="A0A0D3INP9"/>
<dbReference type="InterPro" id="IPR015943">
    <property type="entry name" value="WD40/YVTN_repeat-like_dom_sf"/>
</dbReference>
<reference evidence="4" key="2">
    <citation type="submission" date="2024-10" db="UniProtKB">
        <authorList>
            <consortium name="EnsemblProtists"/>
        </authorList>
    </citation>
    <scope>IDENTIFICATION</scope>
</reference>
<dbReference type="EnsemblProtists" id="EOD12884">
    <property type="protein sequence ID" value="EOD12884"/>
    <property type="gene ID" value="EMIHUDRAFT_104046"/>
</dbReference>
<dbReference type="eggNOG" id="KOG0281">
    <property type="taxonomic scope" value="Eukaryota"/>
</dbReference>
<organism evidence="4 5">
    <name type="scientific">Emiliania huxleyi (strain CCMP1516)</name>
    <dbReference type="NCBI Taxonomy" id="280463"/>
    <lineage>
        <taxon>Eukaryota</taxon>
        <taxon>Haptista</taxon>
        <taxon>Haptophyta</taxon>
        <taxon>Prymnesiophyceae</taxon>
        <taxon>Isochrysidales</taxon>
        <taxon>Noelaerhabdaceae</taxon>
        <taxon>Emiliania</taxon>
    </lineage>
</organism>
<dbReference type="Pfam" id="PF00400">
    <property type="entry name" value="WD40"/>
    <property type="match status" value="2"/>
</dbReference>
<dbReference type="HOGENOM" id="CLU_676939_0_0_1"/>
<dbReference type="RefSeq" id="XP_005765313.1">
    <property type="nucleotide sequence ID" value="XM_005765256.1"/>
</dbReference>
<proteinExistence type="predicted"/>
<protein>
    <submittedName>
        <fullName evidence="4">Uncharacterized protein</fullName>
    </submittedName>
</protein>
<dbReference type="STRING" id="2903.R1DVW0"/>
<dbReference type="SUPFAM" id="SSF50978">
    <property type="entry name" value="WD40 repeat-like"/>
    <property type="match status" value="1"/>
</dbReference>
<dbReference type="Proteomes" id="UP000013827">
    <property type="component" value="Unassembled WGS sequence"/>
</dbReference>
<feature type="repeat" description="WD" evidence="3">
    <location>
        <begin position="277"/>
        <end position="309"/>
    </location>
</feature>
<evidence type="ECO:0000256" key="3">
    <source>
        <dbReference type="PROSITE-ProRule" id="PRU00221"/>
    </source>
</evidence>
<evidence type="ECO:0000313" key="4">
    <source>
        <dbReference type="EnsemblProtists" id="EOD12884"/>
    </source>
</evidence>
<feature type="repeat" description="WD" evidence="3">
    <location>
        <begin position="143"/>
        <end position="182"/>
    </location>
</feature>
<dbReference type="InterPro" id="IPR001680">
    <property type="entry name" value="WD40_rpt"/>
</dbReference>
<evidence type="ECO:0000256" key="1">
    <source>
        <dbReference type="ARBA" id="ARBA00022574"/>
    </source>
</evidence>
<dbReference type="KEGG" id="ehx:EMIHUDRAFT_104046"/>
<dbReference type="SMART" id="SM00320">
    <property type="entry name" value="WD40"/>
    <property type="match status" value="5"/>
</dbReference>
<dbReference type="Gene3D" id="2.130.10.10">
    <property type="entry name" value="YVTN repeat-like/Quinoprotein amine dehydrogenase"/>
    <property type="match status" value="2"/>
</dbReference>
<accession>A0A0D3INP9</accession>
<name>A0A0D3INP9_EMIH1</name>
<dbReference type="InterPro" id="IPR036322">
    <property type="entry name" value="WD40_repeat_dom_sf"/>
</dbReference>
<reference evidence="5" key="1">
    <citation type="journal article" date="2013" name="Nature">
        <title>Pan genome of the phytoplankton Emiliania underpins its global distribution.</title>
        <authorList>
            <person name="Read B.A."/>
            <person name="Kegel J."/>
            <person name="Klute M.J."/>
            <person name="Kuo A."/>
            <person name="Lefebvre S.C."/>
            <person name="Maumus F."/>
            <person name="Mayer C."/>
            <person name="Miller J."/>
            <person name="Monier A."/>
            <person name="Salamov A."/>
            <person name="Young J."/>
            <person name="Aguilar M."/>
            <person name="Claverie J.M."/>
            <person name="Frickenhaus S."/>
            <person name="Gonzalez K."/>
            <person name="Herman E.K."/>
            <person name="Lin Y.C."/>
            <person name="Napier J."/>
            <person name="Ogata H."/>
            <person name="Sarno A.F."/>
            <person name="Shmutz J."/>
            <person name="Schroeder D."/>
            <person name="de Vargas C."/>
            <person name="Verret F."/>
            <person name="von Dassow P."/>
            <person name="Valentin K."/>
            <person name="Van de Peer Y."/>
            <person name="Wheeler G."/>
            <person name="Dacks J.B."/>
            <person name="Delwiche C.F."/>
            <person name="Dyhrman S.T."/>
            <person name="Glockner G."/>
            <person name="John U."/>
            <person name="Richards T."/>
            <person name="Worden A.Z."/>
            <person name="Zhang X."/>
            <person name="Grigoriev I.V."/>
            <person name="Allen A.E."/>
            <person name="Bidle K."/>
            <person name="Borodovsky M."/>
            <person name="Bowler C."/>
            <person name="Brownlee C."/>
            <person name="Cock J.M."/>
            <person name="Elias M."/>
            <person name="Gladyshev V.N."/>
            <person name="Groth M."/>
            <person name="Guda C."/>
            <person name="Hadaegh A."/>
            <person name="Iglesias-Rodriguez M.D."/>
            <person name="Jenkins J."/>
            <person name="Jones B.M."/>
            <person name="Lawson T."/>
            <person name="Leese F."/>
            <person name="Lindquist E."/>
            <person name="Lobanov A."/>
            <person name="Lomsadze A."/>
            <person name="Malik S.B."/>
            <person name="Marsh M.E."/>
            <person name="Mackinder L."/>
            <person name="Mock T."/>
            <person name="Mueller-Roeber B."/>
            <person name="Pagarete A."/>
            <person name="Parker M."/>
            <person name="Probert I."/>
            <person name="Quesneville H."/>
            <person name="Raines C."/>
            <person name="Rensing S.A."/>
            <person name="Riano-Pachon D.M."/>
            <person name="Richier S."/>
            <person name="Rokitta S."/>
            <person name="Shiraiwa Y."/>
            <person name="Soanes D.M."/>
            <person name="van der Giezen M."/>
            <person name="Wahlund T.M."/>
            <person name="Williams B."/>
            <person name="Wilson W."/>
            <person name="Wolfe G."/>
            <person name="Wurch L.L."/>
        </authorList>
    </citation>
    <scope>NUCLEOTIDE SEQUENCE</scope>
</reference>
<keyword evidence="5" id="KW-1185">Reference proteome</keyword>
<sequence>MSTSAASAASVELGEPLREPLPSLSLLLSIDDLAESIAAPCGLATLTALAGASRSARAVSRRLIRNSEWAVTHAGSLDSAAWICAHRQPEQRLLPLGSAPAASPWACSGIACAAVSGAWVASGGGDLLCRVWRRGSRLGEPLALQHSDEVSCLALDGSRLASGCRDGTIRLFDLSVAETAAEAAAGATLAHRHSTGEDDGAAVLCLVFPRAGSLLTGGADRRLRLWTTDSGLAAAGAVAVEAATPALAAADGLVVSPAADHSLELRDADSLAFRGALVGHARPVLAVAMAPGRVVSGGGDGRLCVWALRACCGEAGVAGECLYELTSGRGRVPVLALEGDLLLAAGGGTEGVCVWDLAGGRCAARLGRRFGGGTRGSVSALALSGRGAVLGDTQGHTVLIECPPLCS</sequence>
<dbReference type="GO" id="GO:1990234">
    <property type="term" value="C:transferase complex"/>
    <property type="evidence" value="ECO:0007669"/>
    <property type="project" value="UniProtKB-ARBA"/>
</dbReference>
<keyword evidence="2" id="KW-0677">Repeat</keyword>
<dbReference type="PaxDb" id="2903-EOD12884"/>
<dbReference type="PROSITE" id="PS50082">
    <property type="entry name" value="WD_REPEATS_2"/>
    <property type="match status" value="2"/>
</dbReference>
<evidence type="ECO:0000313" key="5">
    <source>
        <dbReference type="Proteomes" id="UP000013827"/>
    </source>
</evidence>
<dbReference type="PANTHER" id="PTHR22847">
    <property type="entry name" value="WD40 REPEAT PROTEIN"/>
    <property type="match status" value="1"/>
</dbReference>
<keyword evidence="1 3" id="KW-0853">WD repeat</keyword>